<comment type="subcellular location">
    <subcellularLocation>
        <location evidence="1">Membrane</location>
        <topology evidence="1">Multi-pass membrane protein</topology>
    </subcellularLocation>
</comment>
<evidence type="ECO:0000256" key="4">
    <source>
        <dbReference type="ARBA" id="ARBA00022989"/>
    </source>
</evidence>
<evidence type="ECO:0000256" key="1">
    <source>
        <dbReference type="ARBA" id="ARBA00004141"/>
    </source>
</evidence>
<keyword evidence="4 6" id="KW-1133">Transmembrane helix</keyword>
<dbReference type="InterPro" id="IPR050799">
    <property type="entry name" value="ZIP_Transporter"/>
</dbReference>
<feature type="transmembrane region" description="Helical" evidence="6">
    <location>
        <begin position="403"/>
        <end position="423"/>
    </location>
</feature>
<evidence type="ECO:0000313" key="9">
    <source>
        <dbReference type="Proteomes" id="UP000027135"/>
    </source>
</evidence>
<dbReference type="GO" id="GO:0030003">
    <property type="term" value="P:intracellular monoatomic cation homeostasis"/>
    <property type="evidence" value="ECO:0007669"/>
    <property type="project" value="TreeGrafter"/>
</dbReference>
<dbReference type="GO" id="GO:0005886">
    <property type="term" value="C:plasma membrane"/>
    <property type="evidence" value="ECO:0007669"/>
    <property type="project" value="TreeGrafter"/>
</dbReference>
<feature type="transmembrane region" description="Helical" evidence="6">
    <location>
        <begin position="268"/>
        <end position="288"/>
    </location>
</feature>
<reference evidence="8 9" key="1">
    <citation type="journal article" date="2014" name="Nat. Commun.">
        <title>Molecular traces of alternative social organization in a termite genome.</title>
        <authorList>
            <person name="Terrapon N."/>
            <person name="Li C."/>
            <person name="Robertson H.M."/>
            <person name="Ji L."/>
            <person name="Meng X."/>
            <person name="Booth W."/>
            <person name="Chen Z."/>
            <person name="Childers C.P."/>
            <person name="Glastad K.M."/>
            <person name="Gokhale K."/>
            <person name="Gowin J."/>
            <person name="Gronenberg W."/>
            <person name="Hermansen R.A."/>
            <person name="Hu H."/>
            <person name="Hunt B.G."/>
            <person name="Huylmans A.K."/>
            <person name="Khalil S.M."/>
            <person name="Mitchell R.D."/>
            <person name="Munoz-Torres M.C."/>
            <person name="Mustard J.A."/>
            <person name="Pan H."/>
            <person name="Reese J.T."/>
            <person name="Scharf M.E."/>
            <person name="Sun F."/>
            <person name="Vogel H."/>
            <person name="Xiao J."/>
            <person name="Yang W."/>
            <person name="Yang Z."/>
            <person name="Yang Z."/>
            <person name="Zhou J."/>
            <person name="Zhu J."/>
            <person name="Brent C.S."/>
            <person name="Elsik C.G."/>
            <person name="Goodisman M.A."/>
            <person name="Liberles D.A."/>
            <person name="Roe R.M."/>
            <person name="Vargo E.L."/>
            <person name="Vilcinskas A."/>
            <person name="Wang J."/>
            <person name="Bornberg-Bauer E."/>
            <person name="Korb J."/>
            <person name="Zhang G."/>
            <person name="Liebig J."/>
        </authorList>
    </citation>
    <scope>NUCLEOTIDE SEQUENCE [LARGE SCALE GENOMIC DNA]</scope>
    <source>
        <tissue evidence="8">Whole organism</tissue>
    </source>
</reference>
<dbReference type="OMA" id="GANITWM"/>
<name>A0A067QYY1_ZOONE</name>
<keyword evidence="9" id="KW-1185">Reference proteome</keyword>
<evidence type="ECO:0000256" key="3">
    <source>
        <dbReference type="ARBA" id="ARBA00022692"/>
    </source>
</evidence>
<keyword evidence="5 6" id="KW-0472">Membrane</keyword>
<evidence type="ECO:0000256" key="5">
    <source>
        <dbReference type="ARBA" id="ARBA00023136"/>
    </source>
</evidence>
<feature type="transmembrane region" description="Helical" evidence="6">
    <location>
        <begin position="429"/>
        <end position="450"/>
    </location>
</feature>
<dbReference type="GO" id="GO:0005385">
    <property type="term" value="F:zinc ion transmembrane transporter activity"/>
    <property type="evidence" value="ECO:0007669"/>
    <property type="project" value="TreeGrafter"/>
</dbReference>
<dbReference type="Pfam" id="PF02535">
    <property type="entry name" value="Zip"/>
    <property type="match status" value="1"/>
</dbReference>
<evidence type="ECO:0000256" key="7">
    <source>
        <dbReference type="SAM" id="SignalP"/>
    </source>
</evidence>
<dbReference type="EMBL" id="KK852820">
    <property type="protein sequence ID" value="KDR15587.1"/>
    <property type="molecule type" value="Genomic_DNA"/>
</dbReference>
<evidence type="ECO:0000256" key="2">
    <source>
        <dbReference type="ARBA" id="ARBA00006939"/>
    </source>
</evidence>
<keyword evidence="3 6" id="KW-0812">Transmembrane</keyword>
<dbReference type="GO" id="GO:0071578">
    <property type="term" value="P:zinc ion import across plasma membrane"/>
    <property type="evidence" value="ECO:0007669"/>
    <property type="project" value="TreeGrafter"/>
</dbReference>
<evidence type="ECO:0000256" key="6">
    <source>
        <dbReference type="SAM" id="Phobius"/>
    </source>
</evidence>
<protein>
    <submittedName>
        <fullName evidence="8">Zinc transporter ZIP14</fullName>
    </submittedName>
</protein>
<proteinExistence type="inferred from homology"/>
<feature type="chain" id="PRO_5001644517" evidence="7">
    <location>
        <begin position="29"/>
        <end position="495"/>
    </location>
</feature>
<gene>
    <name evidence="8" type="ORF">L798_10532</name>
</gene>
<dbReference type="eggNOG" id="KOG2693">
    <property type="taxonomic scope" value="Eukaryota"/>
</dbReference>
<accession>A0A067QYY1</accession>
<comment type="similarity">
    <text evidence="2">Belongs to the ZIP transporter (TC 2.A.5) family.</text>
</comment>
<dbReference type="GO" id="GO:0140410">
    <property type="term" value="F:monoatomic cation:bicarbonate symporter activity"/>
    <property type="evidence" value="ECO:0007669"/>
    <property type="project" value="TreeGrafter"/>
</dbReference>
<dbReference type="PROSITE" id="PS51257">
    <property type="entry name" value="PROKAR_LIPOPROTEIN"/>
    <property type="match status" value="1"/>
</dbReference>
<dbReference type="Proteomes" id="UP000027135">
    <property type="component" value="Unassembled WGS sequence"/>
</dbReference>
<keyword evidence="7" id="KW-0732">Signal</keyword>
<dbReference type="AlphaFoldDB" id="A0A067QYY1"/>
<feature type="signal peptide" evidence="7">
    <location>
        <begin position="1"/>
        <end position="28"/>
    </location>
</feature>
<dbReference type="STRING" id="136037.A0A067QYY1"/>
<dbReference type="PANTHER" id="PTHR12191:SF31">
    <property type="entry name" value="IP18018P"/>
    <property type="match status" value="1"/>
</dbReference>
<sequence>MALKSVPPSMNTPEVLVLVLVLAGCATGQDSHDKSGEDLFFLKQIFNKYGDHGVISFEGFEHLLENLGLGRLVFDKSHSLSLHKVNGSFQEVHDSLRLHQHGHENTSASSGRNRREVQELVTSYSEPLPWTNKCLTPQDILETFGLEPHHNLVISPSVFLNICPAIIYELDQRSCYGETDEQIQTDSTATQHSAWLYASLSVLVISLIGLLGVAMVPLVQRAFYQQLLHFLVALAVGTMCGDALLHLLPHALVPASPADNHDHVTPVLRATVTFLAVGFFFVLEAFLLHLNSKQPAENAQMDLRIQSSPKEQKLLTENKDAEAVEASCQHGHQHWSQGSVAWMVIMGDGLHNLTDGLAVGAAFNGDTVAGFATAIAVLCHELPHELGDFAVLLQAGMSIQKAIVYNIVSSVLSFVGMAAGVWIGEYEAASMWIYAFTAGAFLYISLVDLVPEMKNASKNSRGFLDVTIQLAGIITGAGIMLVIALHEDDITSLVG</sequence>
<organism evidence="8 9">
    <name type="scientific">Zootermopsis nevadensis</name>
    <name type="common">Dampwood termite</name>
    <dbReference type="NCBI Taxonomy" id="136037"/>
    <lineage>
        <taxon>Eukaryota</taxon>
        <taxon>Metazoa</taxon>
        <taxon>Ecdysozoa</taxon>
        <taxon>Arthropoda</taxon>
        <taxon>Hexapoda</taxon>
        <taxon>Insecta</taxon>
        <taxon>Pterygota</taxon>
        <taxon>Neoptera</taxon>
        <taxon>Polyneoptera</taxon>
        <taxon>Dictyoptera</taxon>
        <taxon>Blattodea</taxon>
        <taxon>Blattoidea</taxon>
        <taxon>Termitoidae</taxon>
        <taxon>Termopsidae</taxon>
        <taxon>Zootermopsis</taxon>
    </lineage>
</organism>
<feature type="transmembrane region" description="Helical" evidence="6">
    <location>
        <begin position="228"/>
        <end position="248"/>
    </location>
</feature>
<feature type="transmembrane region" description="Helical" evidence="6">
    <location>
        <begin position="194"/>
        <end position="216"/>
    </location>
</feature>
<feature type="transmembrane region" description="Helical" evidence="6">
    <location>
        <begin position="462"/>
        <end position="485"/>
    </location>
</feature>
<evidence type="ECO:0000313" key="8">
    <source>
        <dbReference type="EMBL" id="KDR15587.1"/>
    </source>
</evidence>
<dbReference type="PANTHER" id="PTHR12191">
    <property type="entry name" value="SOLUTE CARRIER FAMILY 39"/>
    <property type="match status" value="1"/>
</dbReference>
<dbReference type="InterPro" id="IPR003689">
    <property type="entry name" value="ZIP"/>
</dbReference>
<dbReference type="InParanoid" id="A0A067QYY1"/>